<dbReference type="CDD" id="cd10017">
    <property type="entry name" value="B3_DNA"/>
    <property type="match status" value="1"/>
</dbReference>
<organism evidence="8">
    <name type="scientific">Eucalyptus grandis</name>
    <name type="common">Flooded gum</name>
    <dbReference type="NCBI Taxonomy" id="71139"/>
    <lineage>
        <taxon>Eukaryota</taxon>
        <taxon>Viridiplantae</taxon>
        <taxon>Streptophyta</taxon>
        <taxon>Embryophyta</taxon>
        <taxon>Tracheophyta</taxon>
        <taxon>Spermatophyta</taxon>
        <taxon>Magnoliopsida</taxon>
        <taxon>eudicotyledons</taxon>
        <taxon>Gunneridae</taxon>
        <taxon>Pentapetalae</taxon>
        <taxon>rosids</taxon>
        <taxon>malvids</taxon>
        <taxon>Myrtales</taxon>
        <taxon>Myrtaceae</taxon>
        <taxon>Myrtoideae</taxon>
        <taxon>Eucalypteae</taxon>
        <taxon>Eucalyptus</taxon>
    </lineage>
</organism>
<evidence type="ECO:0000256" key="6">
    <source>
        <dbReference type="SAM" id="MobiDB-lite"/>
    </source>
</evidence>
<dbReference type="GO" id="GO:0003677">
    <property type="term" value="F:DNA binding"/>
    <property type="evidence" value="ECO:0007669"/>
    <property type="project" value="UniProtKB-KW"/>
</dbReference>
<comment type="subcellular location">
    <subcellularLocation>
        <location evidence="1">Nucleus</location>
    </subcellularLocation>
</comment>
<dbReference type="Pfam" id="PF03754">
    <property type="entry name" value="At2g31720-like"/>
    <property type="match status" value="1"/>
</dbReference>
<evidence type="ECO:0000256" key="3">
    <source>
        <dbReference type="ARBA" id="ARBA00023125"/>
    </source>
</evidence>
<dbReference type="InterPro" id="IPR051442">
    <property type="entry name" value="B3_domain"/>
</dbReference>
<dbReference type="Gramene" id="KCW73462">
    <property type="protein sequence ID" value="KCW73462"/>
    <property type="gene ID" value="EUGRSUZ_E01948"/>
</dbReference>
<keyword evidence="2" id="KW-0805">Transcription regulation</keyword>
<dbReference type="InterPro" id="IPR005508">
    <property type="entry name" value="At2g31720-like"/>
</dbReference>
<feature type="compositionally biased region" description="Basic and acidic residues" evidence="6">
    <location>
        <begin position="13"/>
        <end position="24"/>
    </location>
</feature>
<protein>
    <recommendedName>
        <fullName evidence="7">TF-B3 domain-containing protein</fullName>
    </recommendedName>
</protein>
<gene>
    <name evidence="8" type="ORF">EUGRSUZ_E01948</name>
</gene>
<evidence type="ECO:0000313" key="8">
    <source>
        <dbReference type="EMBL" id="KCW73462.1"/>
    </source>
</evidence>
<keyword evidence="5" id="KW-0539">Nucleus</keyword>
<name>A0A059C550_EUCGR</name>
<dbReference type="SMART" id="SM01019">
    <property type="entry name" value="B3"/>
    <property type="match status" value="1"/>
</dbReference>
<dbReference type="AlphaFoldDB" id="A0A059C550"/>
<accession>A0A059C550</accession>
<sequence>MTSRKIAHGRNRREREKGSIEVKRKGSSSSVVPYNNSRPVPRHEEEENIYAGFSTDLVLYEDQCKIKKKLTKSDLSAHLSRLMLPRGSVEAHVFRLMDNEMKKQVESKDGMKVVVRNADTRREHKLVFRRWGSPGTYVLNGGWHKLFVKERELEVGHEIGMFWDKYERKFFITVHRRVARGPSNAAA</sequence>
<evidence type="ECO:0000256" key="2">
    <source>
        <dbReference type="ARBA" id="ARBA00023015"/>
    </source>
</evidence>
<dbReference type="EMBL" id="KK198757">
    <property type="protein sequence ID" value="KCW73462.1"/>
    <property type="molecule type" value="Genomic_DNA"/>
</dbReference>
<dbReference type="InParanoid" id="A0A059C550"/>
<dbReference type="InterPro" id="IPR003340">
    <property type="entry name" value="B3_DNA-bd"/>
</dbReference>
<dbReference type="PANTHER" id="PTHR34269">
    <property type="entry name" value="TRANSCRIPTION FACTOR B3-DOMAIN FAMILY-RELATED"/>
    <property type="match status" value="1"/>
</dbReference>
<keyword evidence="4" id="KW-0804">Transcription</keyword>
<evidence type="ECO:0000256" key="4">
    <source>
        <dbReference type="ARBA" id="ARBA00023163"/>
    </source>
</evidence>
<dbReference type="InterPro" id="IPR015300">
    <property type="entry name" value="DNA-bd_pseudobarrel_sf"/>
</dbReference>
<dbReference type="Gene3D" id="2.40.330.10">
    <property type="entry name" value="DNA-binding pseudobarrel domain"/>
    <property type="match status" value="1"/>
</dbReference>
<keyword evidence="3" id="KW-0238">DNA-binding</keyword>
<reference evidence="8" key="1">
    <citation type="submission" date="2013-07" db="EMBL/GenBank/DDBJ databases">
        <title>The genome of Eucalyptus grandis.</title>
        <authorList>
            <person name="Schmutz J."/>
            <person name="Hayes R."/>
            <person name="Myburg A."/>
            <person name="Tuskan G."/>
            <person name="Grattapaglia D."/>
            <person name="Rokhsar D.S."/>
        </authorList>
    </citation>
    <scope>NUCLEOTIDE SEQUENCE</scope>
    <source>
        <tissue evidence="8">Leaf extractions</tissue>
    </source>
</reference>
<dbReference type="GO" id="GO:0005634">
    <property type="term" value="C:nucleus"/>
    <property type="evidence" value="ECO:0007669"/>
    <property type="project" value="UniProtKB-SubCell"/>
</dbReference>
<evidence type="ECO:0000256" key="1">
    <source>
        <dbReference type="ARBA" id="ARBA00004123"/>
    </source>
</evidence>
<evidence type="ECO:0000259" key="7">
    <source>
        <dbReference type="SMART" id="SM01019"/>
    </source>
</evidence>
<dbReference type="SUPFAM" id="SSF101936">
    <property type="entry name" value="DNA-binding pseudobarrel domain"/>
    <property type="match status" value="1"/>
</dbReference>
<feature type="domain" description="TF-B3" evidence="7">
    <location>
        <begin position="66"/>
        <end position="178"/>
    </location>
</feature>
<evidence type="ECO:0000256" key="5">
    <source>
        <dbReference type="ARBA" id="ARBA00023242"/>
    </source>
</evidence>
<proteinExistence type="predicted"/>
<feature type="compositionally biased region" description="Polar residues" evidence="6">
    <location>
        <begin position="27"/>
        <end position="38"/>
    </location>
</feature>
<feature type="region of interest" description="Disordered" evidence="6">
    <location>
        <begin position="1"/>
        <end position="43"/>
    </location>
</feature>
<feature type="compositionally biased region" description="Basic residues" evidence="6">
    <location>
        <begin position="1"/>
        <end position="12"/>
    </location>
</feature>
<dbReference type="PANTHER" id="PTHR34269:SF11">
    <property type="entry name" value="B3 DOMAIN PROTEIN"/>
    <property type="match status" value="1"/>
</dbReference>